<dbReference type="InterPro" id="IPR019734">
    <property type="entry name" value="TPR_rpt"/>
</dbReference>
<sequence>MRSKGRVARQVLPVLLLAVVSAVTPASGAARKAAPRTAAASPVPPLREAARAFEAAQLLSGAARLAALDDLDRSLPKIVEGSGSAERSAALALSGAVRYARANFAGAEDAYRKSMKGAEKSPFADDAAFAAIRSVEAQGQDAEAAREWAKWEKDWPHSPLFHEARLARAWNAMRRGDLEDARKTLTALTAGAPWSSADPRVTLARATELALDKKPADALSVLGPVHPGAAATYLYALCQSESHSLLRAAAAFQEVADRYPGSPLREAALLGKANAFLAARDYHSAASEYARITSLVSDPAIRAEAELRGAGSLFLTGANDSALTLLRGVVARNREGDVAARAQFLVGEVLTAEGKPAQAIVEYNRVLTSYFRHAVAASAQYRVARSLDALGRRADATGSYEAVVRGYPLEPEAPAAAYLAGVGLLAQNRPLAAAPYFQLVLDRYAGRSDPNGLVVFASPEHQELVEAALCLLELSYHRAGNLGQLSGAPHLLLQHMPASHSTWRAYAILIDADAAAAMARYADARTALEALIRDFPDHPLGASATRLLAWTYSREGEDSLAIATEERLLARYGAHGDDAVVSGAMLDIAHERFNQRRFREAAAAYEDFLRRYPAHPKRLTALYQAGLCYMRLDRAGDAVDRWETIMRDSADSPVAERAWARTGDLYFQADRFADAKRCYRGLLEHFAGSSAAAIAMLRLSQCEYNAGNDAAALELFANTISTYPGTPAAHEAQRGTELALYRLSQSKDGEAVLAKLIEQFPSSPFAADAQMKIARRAYGEKRWTDAADGFRKVVSQFPGFSAADQAQFLLADCYAQAKQTDDAQKAYEQFLSFFPSSDLRPTVQFRLGLMQFDAKDYTRAAVAFTLTLEDTASGEVTAAALYNLALCHRLLNQSEDARAELERYRASFPGDARAADIAYQLGDLADAAGKPEEAAREFEAGLAAHPSLKQAPELAYRLGHCREQIADPSGALRAYVQASLNGASSDPFRLSAVARCAALYEAKRQYGRAIESYRDLIRNAKDRELVAAATERASQLEAASREH</sequence>
<dbReference type="InterPro" id="IPR051012">
    <property type="entry name" value="CellSynth/LPSAsmb/PSIAsmb"/>
</dbReference>
<dbReference type="PANTHER" id="PTHR45586:SF1">
    <property type="entry name" value="LIPOPOLYSACCHARIDE ASSEMBLY PROTEIN B"/>
    <property type="match status" value="1"/>
</dbReference>
<dbReference type="InterPro" id="IPR018704">
    <property type="entry name" value="SecYEG/CpoB_TPR"/>
</dbReference>
<keyword evidence="2" id="KW-0802">TPR repeat</keyword>
<dbReference type="EMBL" id="VBOS01000232">
    <property type="protein sequence ID" value="TMQ55082.1"/>
    <property type="molecule type" value="Genomic_DNA"/>
</dbReference>
<reference evidence="5 6" key="1">
    <citation type="journal article" date="2019" name="Nat. Microbiol.">
        <title>Mediterranean grassland soil C-N compound turnover is dependent on rainfall and depth, and is mediated by genomically divergent microorganisms.</title>
        <authorList>
            <person name="Diamond S."/>
            <person name="Andeer P.F."/>
            <person name="Li Z."/>
            <person name="Crits-Christoph A."/>
            <person name="Burstein D."/>
            <person name="Anantharaman K."/>
            <person name="Lane K.R."/>
            <person name="Thomas B.C."/>
            <person name="Pan C."/>
            <person name="Northen T.R."/>
            <person name="Banfield J.F."/>
        </authorList>
    </citation>
    <scope>NUCLEOTIDE SEQUENCE [LARGE SCALE GENOMIC DNA]</scope>
    <source>
        <strain evidence="5">WS_2</strain>
    </source>
</reference>
<dbReference type="InterPro" id="IPR011990">
    <property type="entry name" value="TPR-like_helical_dom_sf"/>
</dbReference>
<dbReference type="SUPFAM" id="SSF48452">
    <property type="entry name" value="TPR-like"/>
    <property type="match status" value="5"/>
</dbReference>
<feature type="signal peptide" evidence="3">
    <location>
        <begin position="1"/>
        <end position="29"/>
    </location>
</feature>
<evidence type="ECO:0000256" key="2">
    <source>
        <dbReference type="ARBA" id="ARBA00022803"/>
    </source>
</evidence>
<dbReference type="PANTHER" id="PTHR45586">
    <property type="entry name" value="TPR REPEAT-CONTAINING PROTEIN PA4667"/>
    <property type="match status" value="1"/>
</dbReference>
<name>A0A538SUL6_UNCEI</name>
<protein>
    <submittedName>
        <fullName evidence="5">Tetratricopeptide repeat protein</fullName>
    </submittedName>
</protein>
<dbReference type="Pfam" id="PF09976">
    <property type="entry name" value="TPR_21"/>
    <property type="match status" value="1"/>
</dbReference>
<dbReference type="AlphaFoldDB" id="A0A538SUL6"/>
<keyword evidence="1" id="KW-0677">Repeat</keyword>
<dbReference type="Gene3D" id="1.25.40.10">
    <property type="entry name" value="Tetratricopeptide repeat domain"/>
    <property type="match status" value="8"/>
</dbReference>
<evidence type="ECO:0000259" key="4">
    <source>
        <dbReference type="Pfam" id="PF09976"/>
    </source>
</evidence>
<dbReference type="SMART" id="SM00028">
    <property type="entry name" value="TPR"/>
    <property type="match status" value="12"/>
</dbReference>
<dbReference type="Pfam" id="PF13174">
    <property type="entry name" value="TPR_6"/>
    <property type="match status" value="2"/>
</dbReference>
<gene>
    <name evidence="5" type="ORF">E6K72_06905</name>
</gene>
<feature type="domain" description="Ancillary SecYEG translocon subunit/Cell division coordinator CpoB TPR" evidence="4">
    <location>
        <begin position="229"/>
        <end position="371"/>
    </location>
</feature>
<dbReference type="Pfam" id="PF13432">
    <property type="entry name" value="TPR_16"/>
    <property type="match status" value="6"/>
</dbReference>
<evidence type="ECO:0000313" key="6">
    <source>
        <dbReference type="Proteomes" id="UP000317716"/>
    </source>
</evidence>
<comment type="caution">
    <text evidence="5">The sequence shown here is derived from an EMBL/GenBank/DDBJ whole genome shotgun (WGS) entry which is preliminary data.</text>
</comment>
<keyword evidence="3" id="KW-0732">Signal</keyword>
<evidence type="ECO:0000256" key="1">
    <source>
        <dbReference type="ARBA" id="ARBA00022737"/>
    </source>
</evidence>
<dbReference type="Proteomes" id="UP000317716">
    <property type="component" value="Unassembled WGS sequence"/>
</dbReference>
<feature type="chain" id="PRO_5022029737" evidence="3">
    <location>
        <begin position="30"/>
        <end position="1043"/>
    </location>
</feature>
<accession>A0A538SUL6</accession>
<evidence type="ECO:0000313" key="5">
    <source>
        <dbReference type="EMBL" id="TMQ55082.1"/>
    </source>
</evidence>
<proteinExistence type="predicted"/>
<evidence type="ECO:0000256" key="3">
    <source>
        <dbReference type="SAM" id="SignalP"/>
    </source>
</evidence>
<organism evidence="5 6">
    <name type="scientific">Eiseniibacteriota bacterium</name>
    <dbReference type="NCBI Taxonomy" id="2212470"/>
    <lineage>
        <taxon>Bacteria</taxon>
        <taxon>Candidatus Eiseniibacteriota</taxon>
    </lineage>
</organism>